<sequence length="312" mass="34010">MPPRLSSQLRIFAGISVIIPQRLEEIGIAPALRRISSWTGVHWTQLYVFNSVLDIWARQSLSWPSITKDTIGIPYSTVCPTWLGFRFLALGGLVWAFMKRRKDTSSHSEVRVSLCFASYTELTRSSSWRIGPDNSIKIPGSSCVNCVPPRPDVPCWLPESSWARAGGFNLQAALGQPKRSCLHSCGQKSEQLGLSCTEPDARACVNDSLSPRTSAGCRTARYSLQLLACSTSAAHWLLVQAAAQSATVSASMAPLAGAPTDIGSLHAATDTEETCNVIQELQFELHISKALTSTIHQTTVVTPEKKDLCDKH</sequence>
<protein>
    <submittedName>
        <fullName evidence="1">Uncharacterized protein</fullName>
    </submittedName>
</protein>
<dbReference type="Proteomes" id="UP000314294">
    <property type="component" value="Unassembled WGS sequence"/>
</dbReference>
<proteinExistence type="predicted"/>
<evidence type="ECO:0000313" key="1">
    <source>
        <dbReference type="EMBL" id="TNN86953.1"/>
    </source>
</evidence>
<evidence type="ECO:0000313" key="2">
    <source>
        <dbReference type="Proteomes" id="UP000314294"/>
    </source>
</evidence>
<gene>
    <name evidence="1" type="ORF">EYF80_002708</name>
</gene>
<dbReference type="OrthoDB" id="10660985at2759"/>
<dbReference type="EMBL" id="SRLO01000012">
    <property type="protein sequence ID" value="TNN86953.1"/>
    <property type="molecule type" value="Genomic_DNA"/>
</dbReference>
<organism evidence="1 2">
    <name type="scientific">Liparis tanakae</name>
    <name type="common">Tanaka's snailfish</name>
    <dbReference type="NCBI Taxonomy" id="230148"/>
    <lineage>
        <taxon>Eukaryota</taxon>
        <taxon>Metazoa</taxon>
        <taxon>Chordata</taxon>
        <taxon>Craniata</taxon>
        <taxon>Vertebrata</taxon>
        <taxon>Euteleostomi</taxon>
        <taxon>Actinopterygii</taxon>
        <taxon>Neopterygii</taxon>
        <taxon>Teleostei</taxon>
        <taxon>Neoteleostei</taxon>
        <taxon>Acanthomorphata</taxon>
        <taxon>Eupercaria</taxon>
        <taxon>Perciformes</taxon>
        <taxon>Cottioidei</taxon>
        <taxon>Cottales</taxon>
        <taxon>Liparidae</taxon>
        <taxon>Liparis</taxon>
    </lineage>
</organism>
<accession>A0A4Z2JB16</accession>
<reference evidence="1 2" key="1">
    <citation type="submission" date="2019-03" db="EMBL/GenBank/DDBJ databases">
        <title>First draft genome of Liparis tanakae, snailfish: a comprehensive survey of snailfish specific genes.</title>
        <authorList>
            <person name="Kim W."/>
            <person name="Song I."/>
            <person name="Jeong J.-H."/>
            <person name="Kim D."/>
            <person name="Kim S."/>
            <person name="Ryu S."/>
            <person name="Song J.Y."/>
            <person name="Lee S.K."/>
        </authorList>
    </citation>
    <scope>NUCLEOTIDE SEQUENCE [LARGE SCALE GENOMIC DNA]</scope>
    <source>
        <tissue evidence="1">Muscle</tissue>
    </source>
</reference>
<name>A0A4Z2JB16_9TELE</name>
<keyword evidence="2" id="KW-1185">Reference proteome</keyword>
<comment type="caution">
    <text evidence="1">The sequence shown here is derived from an EMBL/GenBank/DDBJ whole genome shotgun (WGS) entry which is preliminary data.</text>
</comment>
<dbReference type="AlphaFoldDB" id="A0A4Z2JB16"/>